<feature type="domain" description="OBG-type G" evidence="9">
    <location>
        <begin position="162"/>
        <end position="330"/>
    </location>
</feature>
<keyword evidence="2 8" id="KW-0963">Cytoplasm</keyword>
<dbReference type="InterPro" id="IPR036726">
    <property type="entry name" value="GTP1_OBG_dom_sf"/>
</dbReference>
<dbReference type="PANTHER" id="PTHR11702">
    <property type="entry name" value="DEVELOPMENTALLY REGULATED GTP-BINDING PROTEIN-RELATED"/>
    <property type="match status" value="1"/>
</dbReference>
<evidence type="ECO:0000256" key="3">
    <source>
        <dbReference type="ARBA" id="ARBA00022723"/>
    </source>
</evidence>
<comment type="cofactor">
    <cofactor evidence="8">
        <name>Mg(2+)</name>
        <dbReference type="ChEBI" id="CHEBI:18420"/>
    </cofactor>
</comment>
<dbReference type="NCBIfam" id="NF008955">
    <property type="entry name" value="PRK12297.1"/>
    <property type="match status" value="1"/>
</dbReference>
<keyword evidence="6 8" id="KW-0460">Magnesium</keyword>
<dbReference type="PROSITE" id="PS51710">
    <property type="entry name" value="G_OBG"/>
    <property type="match status" value="1"/>
</dbReference>
<dbReference type="Proteomes" id="UP000063964">
    <property type="component" value="Chromosome"/>
</dbReference>
<dbReference type="InterPro" id="IPR014100">
    <property type="entry name" value="GTP-bd_Obg/CgtA"/>
</dbReference>
<dbReference type="SUPFAM" id="SSF52540">
    <property type="entry name" value="P-loop containing nucleoside triphosphate hydrolases"/>
    <property type="match status" value="1"/>
</dbReference>
<protein>
    <recommendedName>
        <fullName evidence="8">GTPase Obg</fullName>
        <ecNumber evidence="8">3.6.5.-</ecNumber>
    </recommendedName>
    <alternativeName>
        <fullName evidence="8">GTP-binding protein Obg</fullName>
    </alternativeName>
</protein>
<sequence>MRFVDEARIIVRSGNGGNGCVSFRREKYVPRGGPDGGDGGKGGDVILRATDKLLTLYDYRHAAVQEAESGRPGAGKLCFGRAGADRIIEVPVGTQAYEETEDGETLIADFTRDGQELPVARGGRGGKGNTHFKSSTMQVPRFAQPGEAGEEKYIRLELKVFADVGLLGLPNAGKSTFISAISAAKPKIAAYPFTTLTPNLGVVLDDQGRKLVVADIPGLIEGAHAGLGLGHTFLRHVERSRFLVHILSAEDVHLENPMAGFQILDEELRRFDPALAGKSQLRVINKVDLLDEARLEEMRAAFSGRGVLFMSALEGAGVEEVLAAMWARHHDAVAAEEGEDRDEPGY</sequence>
<dbReference type="GO" id="GO:0005525">
    <property type="term" value="F:GTP binding"/>
    <property type="evidence" value="ECO:0007669"/>
    <property type="project" value="UniProtKB-UniRule"/>
</dbReference>
<evidence type="ECO:0000256" key="1">
    <source>
        <dbReference type="ARBA" id="ARBA00007699"/>
    </source>
</evidence>
<dbReference type="InterPro" id="IPR045086">
    <property type="entry name" value="OBG_GTPase"/>
</dbReference>
<feature type="binding site" evidence="8">
    <location>
        <begin position="193"/>
        <end position="197"/>
    </location>
    <ligand>
        <name>GTP</name>
        <dbReference type="ChEBI" id="CHEBI:37565"/>
    </ligand>
</feature>
<keyword evidence="12" id="KW-1185">Reference proteome</keyword>
<evidence type="ECO:0000259" key="10">
    <source>
        <dbReference type="PROSITE" id="PS51883"/>
    </source>
</evidence>
<feature type="binding site" evidence="8">
    <location>
        <position position="175"/>
    </location>
    <ligand>
        <name>Mg(2+)</name>
        <dbReference type="ChEBI" id="CHEBI:18420"/>
    </ligand>
</feature>
<name>A0A0X8JQ65_9BACT</name>
<dbReference type="PRINTS" id="PR00326">
    <property type="entry name" value="GTP1OBG"/>
</dbReference>
<dbReference type="Gene3D" id="2.70.210.12">
    <property type="entry name" value="GTP1/OBG domain"/>
    <property type="match status" value="1"/>
</dbReference>
<keyword evidence="4 8" id="KW-0547">Nucleotide-binding</keyword>
<dbReference type="InterPro" id="IPR006074">
    <property type="entry name" value="GTP1-OBG_CS"/>
</dbReference>
<evidence type="ECO:0000259" key="9">
    <source>
        <dbReference type="PROSITE" id="PS51710"/>
    </source>
</evidence>
<feature type="binding site" evidence="8">
    <location>
        <begin position="168"/>
        <end position="175"/>
    </location>
    <ligand>
        <name>GTP</name>
        <dbReference type="ChEBI" id="CHEBI:37565"/>
    </ligand>
</feature>
<evidence type="ECO:0000256" key="2">
    <source>
        <dbReference type="ARBA" id="ARBA00022490"/>
    </source>
</evidence>
<feature type="domain" description="Obg" evidence="10">
    <location>
        <begin position="1"/>
        <end position="161"/>
    </location>
</feature>
<evidence type="ECO:0000256" key="4">
    <source>
        <dbReference type="ARBA" id="ARBA00022741"/>
    </source>
</evidence>
<dbReference type="GO" id="GO:0000287">
    <property type="term" value="F:magnesium ion binding"/>
    <property type="evidence" value="ECO:0007669"/>
    <property type="project" value="InterPro"/>
</dbReference>
<dbReference type="InterPro" id="IPR027417">
    <property type="entry name" value="P-loop_NTPase"/>
</dbReference>
<dbReference type="SUPFAM" id="SSF82051">
    <property type="entry name" value="Obg GTP-binding protein N-terminal domain"/>
    <property type="match status" value="1"/>
</dbReference>
<organism evidence="11 12">
    <name type="scientific">Desulfomicrobium orale DSM 12838</name>
    <dbReference type="NCBI Taxonomy" id="888061"/>
    <lineage>
        <taxon>Bacteria</taxon>
        <taxon>Pseudomonadati</taxon>
        <taxon>Thermodesulfobacteriota</taxon>
        <taxon>Desulfovibrionia</taxon>
        <taxon>Desulfovibrionales</taxon>
        <taxon>Desulfomicrobiaceae</taxon>
        <taxon>Desulfomicrobium</taxon>
    </lineage>
</organism>
<dbReference type="InterPro" id="IPR031167">
    <property type="entry name" value="G_OBG"/>
</dbReference>
<dbReference type="AlphaFoldDB" id="A0A0X8JQ65"/>
<dbReference type="InterPro" id="IPR006073">
    <property type="entry name" value="GTP-bd"/>
</dbReference>
<dbReference type="KEGG" id="doa:AXF15_06730"/>
<dbReference type="PROSITE" id="PS00905">
    <property type="entry name" value="GTP1_OBG"/>
    <property type="match status" value="1"/>
</dbReference>
<evidence type="ECO:0000256" key="5">
    <source>
        <dbReference type="ARBA" id="ARBA00022801"/>
    </source>
</evidence>
<feature type="binding site" evidence="8">
    <location>
        <begin position="311"/>
        <end position="313"/>
    </location>
    <ligand>
        <name>GTP</name>
        <dbReference type="ChEBI" id="CHEBI:37565"/>
    </ligand>
</feature>
<feature type="binding site" evidence="8">
    <location>
        <begin position="215"/>
        <end position="218"/>
    </location>
    <ligand>
        <name>GTP</name>
        <dbReference type="ChEBI" id="CHEBI:37565"/>
    </ligand>
</feature>
<dbReference type="FunFam" id="2.70.210.12:FF:000001">
    <property type="entry name" value="GTPase Obg"/>
    <property type="match status" value="1"/>
</dbReference>
<dbReference type="Gene3D" id="3.40.50.300">
    <property type="entry name" value="P-loop containing nucleotide triphosphate hydrolases"/>
    <property type="match status" value="1"/>
</dbReference>
<keyword evidence="7 8" id="KW-0342">GTP-binding</keyword>
<dbReference type="RefSeq" id="WP_066605085.1">
    <property type="nucleotide sequence ID" value="NZ_CP014230.1"/>
</dbReference>
<dbReference type="Pfam" id="PF01018">
    <property type="entry name" value="GTP1_OBG"/>
    <property type="match status" value="1"/>
</dbReference>
<dbReference type="GO" id="GO:0003924">
    <property type="term" value="F:GTPase activity"/>
    <property type="evidence" value="ECO:0007669"/>
    <property type="project" value="UniProtKB-UniRule"/>
</dbReference>
<dbReference type="Pfam" id="PF01926">
    <property type="entry name" value="MMR_HSR1"/>
    <property type="match status" value="1"/>
</dbReference>
<dbReference type="STRING" id="888061.AXF15_06730"/>
<accession>A0A0X8JQ65</accession>
<dbReference type="PROSITE" id="PS51883">
    <property type="entry name" value="OBG"/>
    <property type="match status" value="1"/>
</dbReference>
<dbReference type="HAMAP" id="MF_01454">
    <property type="entry name" value="GTPase_Obg"/>
    <property type="match status" value="1"/>
</dbReference>
<dbReference type="PANTHER" id="PTHR11702:SF31">
    <property type="entry name" value="MITOCHONDRIAL RIBOSOME-ASSOCIATED GTPASE 2"/>
    <property type="match status" value="1"/>
</dbReference>
<proteinExistence type="inferred from homology"/>
<comment type="similarity">
    <text evidence="1 8">Belongs to the TRAFAC class OBG-HflX-like GTPase superfamily. OBG GTPase family.</text>
</comment>
<dbReference type="NCBIfam" id="NF008956">
    <property type="entry name" value="PRK12299.1"/>
    <property type="match status" value="1"/>
</dbReference>
<evidence type="ECO:0000256" key="6">
    <source>
        <dbReference type="ARBA" id="ARBA00022842"/>
    </source>
</evidence>
<dbReference type="NCBIfam" id="TIGR02729">
    <property type="entry name" value="Obg_CgtA"/>
    <property type="match status" value="1"/>
</dbReference>
<gene>
    <name evidence="8" type="primary">obg</name>
    <name evidence="11" type="ORF">AXF15_06730</name>
</gene>
<evidence type="ECO:0000313" key="12">
    <source>
        <dbReference type="Proteomes" id="UP000063964"/>
    </source>
</evidence>
<dbReference type="GO" id="GO:0042254">
    <property type="term" value="P:ribosome biogenesis"/>
    <property type="evidence" value="ECO:0007669"/>
    <property type="project" value="UniProtKB-UniRule"/>
</dbReference>
<evidence type="ECO:0000256" key="8">
    <source>
        <dbReference type="HAMAP-Rule" id="MF_01454"/>
    </source>
</evidence>
<evidence type="ECO:0000256" key="7">
    <source>
        <dbReference type="ARBA" id="ARBA00023134"/>
    </source>
</evidence>
<dbReference type="GO" id="GO:0043022">
    <property type="term" value="F:ribosome binding"/>
    <property type="evidence" value="ECO:0007669"/>
    <property type="project" value="UniProtKB-ARBA"/>
</dbReference>
<comment type="function">
    <text evidence="8">An essential GTPase which binds GTP, GDP and possibly (p)ppGpp with moderate affinity, with high nucleotide exchange rates and a fairly low GTP hydrolysis rate. Plays a role in control of the cell cycle, stress response, ribosome biogenesis and in those bacteria that undergo differentiation, in morphogenesis control.</text>
</comment>
<feature type="binding site" evidence="8">
    <location>
        <begin position="285"/>
        <end position="288"/>
    </location>
    <ligand>
        <name>GTP</name>
        <dbReference type="ChEBI" id="CHEBI:37565"/>
    </ligand>
</feature>
<evidence type="ECO:0000313" key="11">
    <source>
        <dbReference type="EMBL" id="AMD92827.1"/>
    </source>
</evidence>
<reference evidence="12" key="1">
    <citation type="submission" date="2016-02" db="EMBL/GenBank/DDBJ databases">
        <authorList>
            <person name="Holder M.E."/>
            <person name="Ajami N.J."/>
            <person name="Petrosino J.F."/>
        </authorList>
    </citation>
    <scope>NUCLEOTIDE SEQUENCE [LARGE SCALE GENOMIC DNA]</scope>
    <source>
        <strain evidence="12">DSM 12838</strain>
    </source>
</reference>
<comment type="subcellular location">
    <subcellularLocation>
        <location evidence="8">Cytoplasm</location>
    </subcellularLocation>
</comment>
<dbReference type="CDD" id="cd01898">
    <property type="entry name" value="Obg"/>
    <property type="match status" value="1"/>
</dbReference>
<keyword evidence="3 8" id="KW-0479">Metal-binding</keyword>
<dbReference type="OrthoDB" id="9807318at2"/>
<keyword evidence="5 8" id="KW-0378">Hydrolase</keyword>
<dbReference type="EMBL" id="CP014230">
    <property type="protein sequence ID" value="AMD92827.1"/>
    <property type="molecule type" value="Genomic_DNA"/>
</dbReference>
<feature type="binding site" evidence="8">
    <location>
        <position position="195"/>
    </location>
    <ligand>
        <name>Mg(2+)</name>
        <dbReference type="ChEBI" id="CHEBI:18420"/>
    </ligand>
</feature>
<dbReference type="GO" id="GO:0005737">
    <property type="term" value="C:cytoplasm"/>
    <property type="evidence" value="ECO:0007669"/>
    <property type="project" value="UniProtKB-SubCell"/>
</dbReference>
<dbReference type="InterPro" id="IPR006169">
    <property type="entry name" value="GTP1_OBG_dom"/>
</dbReference>
<dbReference type="PIRSF" id="PIRSF002401">
    <property type="entry name" value="GTP_bd_Obg/CgtA"/>
    <property type="match status" value="1"/>
</dbReference>
<dbReference type="EC" id="3.6.5.-" evidence="8"/>
<comment type="subunit">
    <text evidence="8">Monomer.</text>
</comment>